<keyword evidence="2" id="KW-1185">Reference proteome</keyword>
<organism evidence="1 2">
    <name type="scientific">Henosepilachna vigintioctopunctata</name>
    <dbReference type="NCBI Taxonomy" id="420089"/>
    <lineage>
        <taxon>Eukaryota</taxon>
        <taxon>Metazoa</taxon>
        <taxon>Ecdysozoa</taxon>
        <taxon>Arthropoda</taxon>
        <taxon>Hexapoda</taxon>
        <taxon>Insecta</taxon>
        <taxon>Pterygota</taxon>
        <taxon>Neoptera</taxon>
        <taxon>Endopterygota</taxon>
        <taxon>Coleoptera</taxon>
        <taxon>Polyphaga</taxon>
        <taxon>Cucujiformia</taxon>
        <taxon>Coccinelloidea</taxon>
        <taxon>Coccinellidae</taxon>
        <taxon>Epilachninae</taxon>
        <taxon>Epilachnini</taxon>
        <taxon>Henosepilachna</taxon>
    </lineage>
</organism>
<evidence type="ECO:0000313" key="2">
    <source>
        <dbReference type="Proteomes" id="UP001431783"/>
    </source>
</evidence>
<comment type="caution">
    <text evidence="1">The sequence shown here is derived from an EMBL/GenBank/DDBJ whole genome shotgun (WGS) entry which is preliminary data.</text>
</comment>
<proteinExistence type="predicted"/>
<reference evidence="1 2" key="1">
    <citation type="submission" date="2023-03" db="EMBL/GenBank/DDBJ databases">
        <title>Genome insight into feeding habits of ladybird beetles.</title>
        <authorList>
            <person name="Li H.-S."/>
            <person name="Huang Y.-H."/>
            <person name="Pang H."/>
        </authorList>
    </citation>
    <scope>NUCLEOTIDE SEQUENCE [LARGE SCALE GENOMIC DNA]</scope>
    <source>
        <strain evidence="1">SYSU_2023b</strain>
        <tissue evidence="1">Whole body</tissue>
    </source>
</reference>
<sequence length="103" mass="12007">MPYLKDIVKLTAERGKTSLMYSTNYDQPASEELNFLQAKCVKKFPMPDRINKVRGFNKAKKKDIVEKPLKELNFLQAKCVKKFPMPDRLNKVRGFNKAKKKTL</sequence>
<gene>
    <name evidence="1" type="ORF">WA026_001891</name>
</gene>
<accession>A0AAW1US90</accession>
<dbReference type="AlphaFoldDB" id="A0AAW1US90"/>
<evidence type="ECO:0000313" key="1">
    <source>
        <dbReference type="EMBL" id="KAK9883704.1"/>
    </source>
</evidence>
<name>A0AAW1US90_9CUCU</name>
<dbReference type="Proteomes" id="UP001431783">
    <property type="component" value="Unassembled WGS sequence"/>
</dbReference>
<dbReference type="EMBL" id="JARQZJ010000091">
    <property type="protein sequence ID" value="KAK9883704.1"/>
    <property type="molecule type" value="Genomic_DNA"/>
</dbReference>
<protein>
    <submittedName>
        <fullName evidence="1">Uncharacterized protein</fullName>
    </submittedName>
</protein>